<dbReference type="GO" id="GO:0045944">
    <property type="term" value="P:positive regulation of transcription by RNA polymerase II"/>
    <property type="evidence" value="ECO:0007669"/>
    <property type="project" value="TreeGrafter"/>
</dbReference>
<evidence type="ECO:0000256" key="5">
    <source>
        <dbReference type="SAM" id="MobiDB-lite"/>
    </source>
</evidence>
<dbReference type="Pfam" id="PF04383">
    <property type="entry name" value="KilA-N"/>
    <property type="match status" value="1"/>
</dbReference>
<evidence type="ECO:0000256" key="3">
    <source>
        <dbReference type="ARBA" id="ARBA00023125"/>
    </source>
</evidence>
<keyword evidence="4" id="KW-0804">Transcription</keyword>
<dbReference type="InterPro" id="IPR003163">
    <property type="entry name" value="Tscrpt_reg_HTH_APSES-type"/>
</dbReference>
<feature type="compositionally biased region" description="Basic and acidic residues" evidence="5">
    <location>
        <begin position="309"/>
        <end position="323"/>
    </location>
</feature>
<gene>
    <name evidence="7" type="ORF">DAKH74_001820</name>
</gene>
<evidence type="ECO:0000256" key="4">
    <source>
        <dbReference type="ARBA" id="ARBA00023163"/>
    </source>
</evidence>
<dbReference type="Proteomes" id="UP001377567">
    <property type="component" value="Unassembled WGS sequence"/>
</dbReference>
<dbReference type="SUPFAM" id="SSF54616">
    <property type="entry name" value="DNA-binding domain of Mlu1-box binding protein MBP1"/>
    <property type="match status" value="1"/>
</dbReference>
<feature type="region of interest" description="Disordered" evidence="5">
    <location>
        <begin position="307"/>
        <end position="362"/>
    </location>
</feature>
<keyword evidence="3" id="KW-0238">DNA-binding</keyword>
<dbReference type="GO" id="GO:0003700">
    <property type="term" value="F:DNA-binding transcription factor activity"/>
    <property type="evidence" value="ECO:0007669"/>
    <property type="project" value="TreeGrafter"/>
</dbReference>
<dbReference type="PANTHER" id="PTHR47792:SF1">
    <property type="entry name" value="PROTEIN SOK2-RELATED"/>
    <property type="match status" value="1"/>
</dbReference>
<dbReference type="EMBL" id="BTGD01000001">
    <property type="protein sequence ID" value="GMM53566.1"/>
    <property type="molecule type" value="Genomic_DNA"/>
</dbReference>
<accession>A0AAV5RPV6</accession>
<feature type="region of interest" description="Disordered" evidence="5">
    <location>
        <begin position="95"/>
        <end position="121"/>
    </location>
</feature>
<feature type="region of interest" description="Disordered" evidence="5">
    <location>
        <begin position="1"/>
        <end position="20"/>
    </location>
</feature>
<protein>
    <submittedName>
        <fullName evidence="7">Phd1 protein</fullName>
    </submittedName>
</protein>
<dbReference type="InterPro" id="IPR018004">
    <property type="entry name" value="KilA/APSES_HTH"/>
</dbReference>
<name>A0AAV5RPV6_MAUHU</name>
<dbReference type="SMART" id="SM01252">
    <property type="entry name" value="KilA-N"/>
    <property type="match status" value="1"/>
</dbReference>
<organism evidence="7 8">
    <name type="scientific">Maudiozyma humilis</name>
    <name type="common">Sour dough yeast</name>
    <name type="synonym">Kazachstania humilis</name>
    <dbReference type="NCBI Taxonomy" id="51915"/>
    <lineage>
        <taxon>Eukaryota</taxon>
        <taxon>Fungi</taxon>
        <taxon>Dikarya</taxon>
        <taxon>Ascomycota</taxon>
        <taxon>Saccharomycotina</taxon>
        <taxon>Saccharomycetes</taxon>
        <taxon>Saccharomycetales</taxon>
        <taxon>Saccharomycetaceae</taxon>
        <taxon>Maudiozyma</taxon>
    </lineage>
</organism>
<evidence type="ECO:0000313" key="7">
    <source>
        <dbReference type="EMBL" id="GMM53566.1"/>
    </source>
</evidence>
<reference evidence="7 8" key="1">
    <citation type="journal article" date="2023" name="Elife">
        <title>Identification of key yeast species and microbe-microbe interactions impacting larval growth of Drosophila in the wild.</title>
        <authorList>
            <person name="Mure A."/>
            <person name="Sugiura Y."/>
            <person name="Maeda R."/>
            <person name="Honda K."/>
            <person name="Sakurai N."/>
            <person name="Takahashi Y."/>
            <person name="Watada M."/>
            <person name="Katoh T."/>
            <person name="Gotoh A."/>
            <person name="Gotoh Y."/>
            <person name="Taniguchi I."/>
            <person name="Nakamura K."/>
            <person name="Hayashi T."/>
            <person name="Katayama T."/>
            <person name="Uemura T."/>
            <person name="Hattori Y."/>
        </authorList>
    </citation>
    <scope>NUCLEOTIDE SEQUENCE [LARGE SCALE GENOMIC DNA]</scope>
    <source>
        <strain evidence="7 8">KH-74</strain>
    </source>
</reference>
<feature type="compositionally biased region" description="Polar residues" evidence="5">
    <location>
        <begin position="472"/>
        <end position="487"/>
    </location>
</feature>
<keyword evidence="8" id="KW-1185">Reference proteome</keyword>
<feature type="region of interest" description="Disordered" evidence="5">
    <location>
        <begin position="379"/>
        <end position="528"/>
    </location>
</feature>
<comment type="similarity">
    <text evidence="1">Belongs to the EFG1/PHD1/stuA family.</text>
</comment>
<evidence type="ECO:0000313" key="8">
    <source>
        <dbReference type="Proteomes" id="UP001377567"/>
    </source>
</evidence>
<evidence type="ECO:0000259" key="6">
    <source>
        <dbReference type="PROSITE" id="PS51299"/>
    </source>
</evidence>
<dbReference type="PANTHER" id="PTHR47792">
    <property type="entry name" value="PROTEIN SOK2-RELATED"/>
    <property type="match status" value="1"/>
</dbReference>
<evidence type="ECO:0000256" key="2">
    <source>
        <dbReference type="ARBA" id="ARBA00023015"/>
    </source>
</evidence>
<dbReference type="GO" id="GO:0043565">
    <property type="term" value="F:sequence-specific DNA binding"/>
    <property type="evidence" value="ECO:0007669"/>
    <property type="project" value="TreeGrafter"/>
</dbReference>
<proteinExistence type="inferred from homology"/>
<feature type="region of interest" description="Disordered" evidence="5">
    <location>
        <begin position="546"/>
        <end position="582"/>
    </location>
</feature>
<feature type="compositionally biased region" description="Polar residues" evidence="5">
    <location>
        <begin position="511"/>
        <end position="527"/>
    </location>
</feature>
<dbReference type="InterPro" id="IPR029790">
    <property type="entry name" value="EFG1/Phd1/StuA"/>
</dbReference>
<feature type="domain" description="HTH APSES-type" evidence="6">
    <location>
        <begin position="186"/>
        <end position="292"/>
    </location>
</feature>
<keyword evidence="2" id="KW-0805">Transcription regulation</keyword>
<dbReference type="GO" id="GO:0005634">
    <property type="term" value="C:nucleus"/>
    <property type="evidence" value="ECO:0007669"/>
    <property type="project" value="TreeGrafter"/>
</dbReference>
<dbReference type="PROSITE" id="PS51299">
    <property type="entry name" value="HTH_APSES"/>
    <property type="match status" value="1"/>
</dbReference>
<dbReference type="InterPro" id="IPR036887">
    <property type="entry name" value="HTH_APSES_sf"/>
</dbReference>
<feature type="compositionally biased region" description="Polar residues" evidence="5">
    <location>
        <begin position="403"/>
        <end position="436"/>
    </location>
</feature>
<evidence type="ECO:0000256" key="1">
    <source>
        <dbReference type="ARBA" id="ARBA00007247"/>
    </source>
</evidence>
<dbReference type="Gene3D" id="3.10.260.10">
    <property type="entry name" value="Transcription regulator HTH, APSES-type DNA-binding domain"/>
    <property type="match status" value="1"/>
</dbReference>
<sequence length="582" mass="64679">MNANNPGNAPRADMNGMPYQYMSQEQWQYQQQQQQMAQQQQQQQQQMAQQQQQLAQQQQQQQLMQQQQQGQPGQPYYYYYYPQAQAQAQMQKYPYMQQGGPPGAQMVPGQQMQPQQPQPQPQQQQMYMYPQDPQDMRAQMGYAVNPMMDQKQYQMMAQMGYAPGAMMPMLDPYHFAFQGKQYAKPRMITTMWEDEKTLCYQVEANGVSVVRRADNDMINGTKLLNVTKMTRGRRDGILRGEKIRSVVKIGSMHLKGVWIPFDRAYLIAQKEKIVDLLYPLFVKDIKSFLKQSSVSDGSQIEIHSTAQEQFEREQQQEREQQHEDENELSQSPPQPMSEAQLEYAKTHTHISPISERARPAVTNHPVQMKIEDAHTNNKAELPQQMSPPPSMPQVSQSVPPETTAVQSVPPETTTVQSVPPETTTVQSVPPETTTVQPAPVTSAAPPLPEPAAKAASVDAVTHSPSEAEHRNQISINNLVGTTETATPESAKPTEAAPEIPVIKSPTALDASKQNSTSPLSPTAVTKLSVSEIPSVPVSIPKTEEAVAQAPVVHTDGAAAPPAPIKSASPKPHGTSPVSSILN</sequence>
<dbReference type="FunFam" id="3.10.260.10:FF:000003">
    <property type="entry name" value="Ascospore maturation 1 protein"/>
    <property type="match status" value="1"/>
</dbReference>
<dbReference type="AlphaFoldDB" id="A0AAV5RPV6"/>
<comment type="caution">
    <text evidence="7">The sequence shown here is derived from an EMBL/GenBank/DDBJ whole genome shotgun (WGS) entry which is preliminary data.</text>
</comment>
<feature type="region of interest" description="Disordered" evidence="5">
    <location>
        <begin position="32"/>
        <end position="55"/>
    </location>
</feature>